<evidence type="ECO:0000256" key="1">
    <source>
        <dbReference type="SAM" id="MobiDB-lite"/>
    </source>
</evidence>
<protein>
    <submittedName>
        <fullName evidence="2">Uncharacterized protein</fullName>
    </submittedName>
</protein>
<dbReference type="OMA" id="TWCKLAC"/>
<evidence type="ECO:0000313" key="3">
    <source>
        <dbReference type="Proteomes" id="UP000007259"/>
    </source>
</evidence>
<dbReference type="GeneID" id="13449398"/>
<sequence>MAIYLPRWHSRFQLPARSPLCMAMLACRRMATTTSSSSTFAPLVSQPRPGVASWHYSGTDCRPHRKLAAVYALLEERLPVAPLCPNDALDTLLCLVPTDIHHNGVVDHLVRIVSGNACCIDPSLCLAVMERLLVPALPSWLRGSPIVTESSSDGDDLPAAEISDAALLMALEPLGRVLSRCVVVHVRLWLGDSGHVTDSLCRLRGWHTLRTGPLCRRSPHNSGEGDDSSSSFLLRAAAVLMSFTVQSQLWNCSGSRQGAVMNSGTKQHRGRRESSDRWHACSLIAVAYPVVRYLYLNQSQANGRGRLAARAGIRASVPTAETLQPSPSSGSAASGDRCAFCPSRWGTVRSLGQQCCWWSTVVCCAIPAIPSTAGRAFAVHSLVDVVHKLHRTLAPCLVPCGSSLLWVCSEHPPQLPSPETLRACLAMLEWLLVDSVPVVRDRSEADASWLLPADSKRSVQSSRSSAWTAELRRGWRHLGGDFTRLSAAALGRMVNGPCTASDVCGRRASPGDAAGKRDSAAPLPASPPLRLSLTGACPCSHLVRGMANVGYRLALQWAAVVTPLTTAVAMSALVEGTLDAQLRCRTFQRLGFLDKPQRQQQEQGRAPPACELDVVLRLLHAITSVRPVLSKAASTISSDSSAAAELVFVEETTWCKLACLVNLVRCRPTDRAERGQDRAGTAGVMQEHQKFVQLQEQRLLHCGLVHVLARAAISTAEAASCETVGATLIDDVAALGHGGTGPPLSAHTPPHALPESSAEFLCALLKFWRTWTVDWPLQLHATWLQELESAAAVVALPAGAAVKGADGRESSGGTSPATRATAAHAEAAMAVPNFPFRGVADDPCDQACRSMHRRLCSLLTEAWAATTDIRHDRDPLDLCACWYAFSAVSHPLRGPSATGASLTARAGTLSSTCCASSQLFQQCSCVYESPRGDKLRGQLTLMAAASEARVSCMCESWFKRLRDRPSNRIMSHILQLSEQRPMLRHWPSVQRQKCDVPAFGWCPISLPSIVSHLALRVLYRSRPEGPAGTTAAILDGNGVTPELPRVSDSFVSMMHAAMLTPVTEELAAFQLSVVCRYAEWCQSAGVHIGWCACAVQAHCTAGGSGVSVSCMPVDGLVGPASGATGMPWWVLTVDGMAVRESRRGSVSVATILFLWEHGVAAATGMEASRFFGPHDRHGSGRASAIRPLMPPRPRTAGDGALAELSAASPSEMELGTLGAPPKAAPELDDEVGGCRDFSDEDPSMRQSVVAWGHRYALRLLLFEVTEGQRHRESSTALARRSQQQLARRALCDPRRQRRRALAAIHEGSVQEDAKSAAGARLFNYATSAYRSAVSGLDITPRFVWHSDAYRPLLQFVAESAACMVNQLAAEVLAFACTTAAHSETSNSKVEADEPRTAGHRVFGAIVTGLFKAKHSGSWTTRLTAHLWGELRRSWAQATVAQLSRTFPYADGTSFLGSRHRPSPTPVVHCSLGQHPESLGLASSDPVSRLEQLLCGLGLVAASEKHLVCHAPGSVMSTEGVAEESYALLASLLLSPELVCTSSIVVRFANTALWPKCWGSLARASSAAAHHNAGSMPNSLEGLEDVAAQLDALVTFRVILRCIEQVQRLVHELVEYLCCVFVPAVQADHCAACLTAMPVEAMCRLACTFSSSASCSAASPTTHPEHVATAKRNRRDARNLRRHFRFSSAMVRAFEVLCLGRCGDERRAPRVWEQWTRELLRSDRVLREHPLLRSTSQWCS</sequence>
<accession>E9AY74</accession>
<proteinExistence type="predicted"/>
<keyword evidence="3" id="KW-1185">Reference proteome</keyword>
<dbReference type="VEuPathDB" id="TriTrypDB:LmxM.26.0960"/>
<dbReference type="PhylomeDB" id="E9AY74"/>
<organism evidence="2 3">
    <name type="scientific">Leishmania mexicana (strain MHOM/GT/2001/U1103)</name>
    <dbReference type="NCBI Taxonomy" id="929439"/>
    <lineage>
        <taxon>Eukaryota</taxon>
        <taxon>Discoba</taxon>
        <taxon>Euglenozoa</taxon>
        <taxon>Kinetoplastea</taxon>
        <taxon>Metakinetoplastina</taxon>
        <taxon>Trypanosomatida</taxon>
        <taxon>Trypanosomatidae</taxon>
        <taxon>Leishmaniinae</taxon>
        <taxon>Leishmania</taxon>
    </lineage>
</organism>
<dbReference type="OrthoDB" id="264118at2759"/>
<evidence type="ECO:0000313" key="2">
    <source>
        <dbReference type="EMBL" id="CBZ27915.1"/>
    </source>
</evidence>
<dbReference type="RefSeq" id="XP_003876396.1">
    <property type="nucleotide sequence ID" value="XM_003876347.1"/>
</dbReference>
<feature type="region of interest" description="Disordered" evidence="1">
    <location>
        <begin position="1172"/>
        <end position="1198"/>
    </location>
</feature>
<dbReference type="EMBL" id="FR799579">
    <property type="protein sequence ID" value="CBZ27915.1"/>
    <property type="molecule type" value="Genomic_DNA"/>
</dbReference>
<gene>
    <name evidence="2" type="ORF">LMXM_26_0960</name>
</gene>
<reference evidence="2 3" key="1">
    <citation type="journal article" date="2011" name="Genome Res.">
        <title>Chromosome and gene copy number variation allow major structural change between species and strains of Leishmania.</title>
        <authorList>
            <person name="Rogers M.B."/>
            <person name="Hilley J.D."/>
            <person name="Dickens N.J."/>
            <person name="Wilkes J."/>
            <person name="Bates P.A."/>
            <person name="Depledge D.P."/>
            <person name="Harris D."/>
            <person name="Her Y."/>
            <person name="Herzyk P."/>
            <person name="Imamura H."/>
            <person name="Otto T.D."/>
            <person name="Sanders M."/>
            <person name="Seeger K."/>
            <person name="Dujardin J.C."/>
            <person name="Berriman M."/>
            <person name="Smith D.F."/>
            <person name="Hertz-Fowler C."/>
            <person name="Mottram J.C."/>
        </authorList>
    </citation>
    <scope>NUCLEOTIDE SEQUENCE [LARGE SCALE GENOMIC DNA]</scope>
    <source>
        <strain evidence="2 3">MHOM/GT/2001/U1103</strain>
    </source>
</reference>
<dbReference type="Proteomes" id="UP000007259">
    <property type="component" value="Chromosome 26"/>
</dbReference>
<dbReference type="KEGG" id="lmi:LMXM_26_0960"/>
<name>E9AY74_LEIMU</name>